<proteinExistence type="predicted"/>
<comment type="caution">
    <text evidence="2">The sequence shown here is derived from an EMBL/GenBank/DDBJ whole genome shotgun (WGS) entry which is preliminary data.</text>
</comment>
<keyword evidence="1" id="KW-1133">Transmembrane helix</keyword>
<sequence>MGSQRIQVIFGLIIVAIGIYTFIKREVRFSWWSRDDGDGPESEFTGFMAQLIGAGQVAIGITTIYYA</sequence>
<organism evidence="2 3">
    <name type="scientific">Rhodoferax saidenbachensis</name>
    <dbReference type="NCBI Taxonomy" id="1484693"/>
    <lineage>
        <taxon>Bacteria</taxon>
        <taxon>Pseudomonadati</taxon>
        <taxon>Pseudomonadota</taxon>
        <taxon>Betaproteobacteria</taxon>
        <taxon>Burkholderiales</taxon>
        <taxon>Comamonadaceae</taxon>
        <taxon>Rhodoferax</taxon>
    </lineage>
</organism>
<keyword evidence="3" id="KW-1185">Reference proteome</keyword>
<feature type="transmembrane region" description="Helical" evidence="1">
    <location>
        <begin position="6"/>
        <end position="23"/>
    </location>
</feature>
<evidence type="ECO:0000313" key="2">
    <source>
        <dbReference type="EMBL" id="MDR7307334.1"/>
    </source>
</evidence>
<dbReference type="RefSeq" id="WP_310343509.1">
    <property type="nucleotide sequence ID" value="NZ_JAVDXO010000005.1"/>
</dbReference>
<reference evidence="2 3" key="1">
    <citation type="submission" date="2023-07" db="EMBL/GenBank/DDBJ databases">
        <title>Sorghum-associated microbial communities from plants grown in Nebraska, USA.</title>
        <authorList>
            <person name="Schachtman D."/>
        </authorList>
    </citation>
    <scope>NUCLEOTIDE SEQUENCE [LARGE SCALE GENOMIC DNA]</scope>
    <source>
        <strain evidence="2 3">BE308</strain>
    </source>
</reference>
<evidence type="ECO:0000313" key="3">
    <source>
        <dbReference type="Proteomes" id="UP001268089"/>
    </source>
</evidence>
<keyword evidence="1" id="KW-0812">Transmembrane</keyword>
<feature type="transmembrane region" description="Helical" evidence="1">
    <location>
        <begin position="44"/>
        <end position="66"/>
    </location>
</feature>
<dbReference type="Proteomes" id="UP001268089">
    <property type="component" value="Unassembled WGS sequence"/>
</dbReference>
<keyword evidence="1" id="KW-0472">Membrane</keyword>
<gene>
    <name evidence="2" type="ORF">J2X15_002621</name>
</gene>
<protein>
    <submittedName>
        <fullName evidence="2">Uncharacterized protein</fullName>
    </submittedName>
</protein>
<accession>A0ABU1ZP64</accession>
<name>A0ABU1ZP64_9BURK</name>
<evidence type="ECO:0000256" key="1">
    <source>
        <dbReference type="SAM" id="Phobius"/>
    </source>
</evidence>
<dbReference type="EMBL" id="JAVDXO010000005">
    <property type="protein sequence ID" value="MDR7307334.1"/>
    <property type="molecule type" value="Genomic_DNA"/>
</dbReference>